<keyword evidence="2 9" id="KW-0436">Ligase</keyword>
<dbReference type="PANTHER" id="PTHR11778">
    <property type="entry name" value="SERYL-TRNA SYNTHETASE"/>
    <property type="match status" value="1"/>
</dbReference>
<comment type="caution">
    <text evidence="9">The sequence shown here is derived from an EMBL/GenBank/DDBJ whole genome shotgun (WGS) entry which is preliminary data.</text>
</comment>
<keyword evidence="3" id="KW-0547">Nucleotide-binding</keyword>
<dbReference type="InterPro" id="IPR002317">
    <property type="entry name" value="Ser-tRNA-ligase_type_1"/>
</dbReference>
<reference evidence="9" key="1">
    <citation type="submission" date="2022-07" db="EMBL/GenBank/DDBJ databases">
        <title>Phylogenomic reconstructions and comparative analyses of Kickxellomycotina fungi.</title>
        <authorList>
            <person name="Reynolds N.K."/>
            <person name="Stajich J.E."/>
            <person name="Barry K."/>
            <person name="Grigoriev I.V."/>
            <person name="Crous P."/>
            <person name="Smith M.E."/>
        </authorList>
    </citation>
    <scope>NUCLEOTIDE SEQUENCE</scope>
    <source>
        <strain evidence="9">NBRC 100468</strain>
    </source>
</reference>
<evidence type="ECO:0000313" key="10">
    <source>
        <dbReference type="Proteomes" id="UP001150538"/>
    </source>
</evidence>
<dbReference type="Pfam" id="PF02403">
    <property type="entry name" value="Seryl_tRNA_N"/>
    <property type="match status" value="1"/>
</dbReference>
<dbReference type="GO" id="GO:0005524">
    <property type="term" value="F:ATP binding"/>
    <property type="evidence" value="ECO:0007669"/>
    <property type="project" value="UniProtKB-KW"/>
</dbReference>
<evidence type="ECO:0000256" key="2">
    <source>
        <dbReference type="ARBA" id="ARBA00022598"/>
    </source>
</evidence>
<accession>A0A9W8DQA0</accession>
<dbReference type="PRINTS" id="PR00981">
    <property type="entry name" value="TRNASYNTHSER"/>
</dbReference>
<dbReference type="OrthoDB" id="10264585at2759"/>
<keyword evidence="4" id="KW-0067">ATP-binding</keyword>
<dbReference type="Proteomes" id="UP001150538">
    <property type="component" value="Unassembled WGS sequence"/>
</dbReference>
<evidence type="ECO:0000256" key="6">
    <source>
        <dbReference type="ARBA" id="ARBA00031113"/>
    </source>
</evidence>
<dbReference type="InterPro" id="IPR006195">
    <property type="entry name" value="aa-tRNA-synth_II"/>
</dbReference>
<protein>
    <recommendedName>
        <fullName evidence="1">serine--tRNA ligase</fullName>
        <ecNumber evidence="1">6.1.1.11</ecNumber>
    </recommendedName>
    <alternativeName>
        <fullName evidence="6">Seryl-tRNA synthetase</fullName>
    </alternativeName>
</protein>
<name>A0A9W8DQA0_9FUNG</name>
<dbReference type="GO" id="GO:0006434">
    <property type="term" value="P:seryl-tRNA aminoacylation"/>
    <property type="evidence" value="ECO:0007669"/>
    <property type="project" value="InterPro"/>
</dbReference>
<dbReference type="InterPro" id="IPR045864">
    <property type="entry name" value="aa-tRNA-synth_II/BPL/LPL"/>
</dbReference>
<feature type="domain" description="Aminoacyl-transfer RNA synthetases class-II family profile" evidence="8">
    <location>
        <begin position="236"/>
        <end position="584"/>
    </location>
</feature>
<dbReference type="Gene3D" id="3.30.930.10">
    <property type="entry name" value="Bira Bifunctional Protein, Domain 2"/>
    <property type="match status" value="1"/>
</dbReference>
<dbReference type="InterPro" id="IPR010978">
    <property type="entry name" value="tRNA-bd_arm"/>
</dbReference>
<evidence type="ECO:0000313" key="9">
    <source>
        <dbReference type="EMBL" id="KAJ1913123.1"/>
    </source>
</evidence>
<dbReference type="GO" id="GO:0004828">
    <property type="term" value="F:serine-tRNA ligase activity"/>
    <property type="evidence" value="ECO:0007669"/>
    <property type="project" value="UniProtKB-EC"/>
</dbReference>
<dbReference type="AlphaFoldDB" id="A0A9W8DQA0"/>
<keyword evidence="5" id="KW-0030">Aminoacyl-tRNA synthetase</keyword>
<dbReference type="InterPro" id="IPR002314">
    <property type="entry name" value="aa-tRNA-synt_IIb"/>
</dbReference>
<dbReference type="PROSITE" id="PS50862">
    <property type="entry name" value="AA_TRNA_LIGASE_II"/>
    <property type="match status" value="1"/>
</dbReference>
<keyword evidence="10" id="KW-1185">Reference proteome</keyword>
<evidence type="ECO:0000256" key="7">
    <source>
        <dbReference type="SAM" id="MobiDB-lite"/>
    </source>
</evidence>
<feature type="region of interest" description="Disordered" evidence="7">
    <location>
        <begin position="118"/>
        <end position="156"/>
    </location>
</feature>
<dbReference type="Gene3D" id="1.10.287.40">
    <property type="entry name" value="Serine-tRNA synthetase, tRNA binding domain"/>
    <property type="match status" value="1"/>
</dbReference>
<evidence type="ECO:0000256" key="3">
    <source>
        <dbReference type="ARBA" id="ARBA00022741"/>
    </source>
</evidence>
<evidence type="ECO:0000256" key="5">
    <source>
        <dbReference type="ARBA" id="ARBA00023146"/>
    </source>
</evidence>
<dbReference type="SUPFAM" id="SSF55681">
    <property type="entry name" value="Class II aaRS and biotin synthetases"/>
    <property type="match status" value="2"/>
</dbReference>
<dbReference type="InterPro" id="IPR015866">
    <property type="entry name" value="Ser-tRNA-synth_1_N"/>
</dbReference>
<dbReference type="Pfam" id="PF00587">
    <property type="entry name" value="tRNA-synt_2b"/>
    <property type="match status" value="1"/>
</dbReference>
<sequence>MAIRALICRQNLRLYIKHHHQQIYLYAAKYEYSSKSSNGNATNSMPPNQYRGVYNYKYIRDNADQILQNAKNRNVHDADPHIVGQLYEQFRTATTKLNELRSQLNQVSKRFGKMMAAANKKGSKMKPADQTSQDKQLEDNNDDSGGETKESLAKKANDLKDQIKDLKSELQSIEDNMVHEASKIPNSTHPDVPIGDESAAKVVQEYHQAATNLHSQNNNAFINTSGSGSSKPSYLDHVDIYQSLGIANTESASKVAGSRFHYLVGAGALLEQALVQFSLQKAMAKGYVPYVVPDMARADIIAACGFRPRAATTNINNGDGITPTAEPSQIYQVSPVEPEPQLQTKEYQTTNPLCLVATAEIPLVAFHADKVFNTPPSTTYSNNNDSTMLDSMITATDMPWHPTHHLQQSSNNSLSLPTRMVGVSHCFRAEAGAGGKDTRGLYRLHQFTKVEMVVISTPDQSNYILEEIRGIQESIFQDLGLNYRVLDMPTHELGAAAYRKYDIEAWMPGRGKWGEISSASNCTDFQARRLNIRYKSGKKDGGGLDFVHTLNGTACAVPRTLVALLETHYNEKEKCLYIPKVLRPWMMGVESLKVPHTSTSGSNS</sequence>
<dbReference type="SUPFAM" id="SSF46589">
    <property type="entry name" value="tRNA-binding arm"/>
    <property type="match status" value="2"/>
</dbReference>
<dbReference type="EMBL" id="JANBPU010000285">
    <property type="protein sequence ID" value="KAJ1913123.1"/>
    <property type="molecule type" value="Genomic_DNA"/>
</dbReference>
<evidence type="ECO:0000256" key="4">
    <source>
        <dbReference type="ARBA" id="ARBA00022840"/>
    </source>
</evidence>
<organism evidence="9 10">
    <name type="scientific">Mycoemilia scoparia</name>
    <dbReference type="NCBI Taxonomy" id="417184"/>
    <lineage>
        <taxon>Eukaryota</taxon>
        <taxon>Fungi</taxon>
        <taxon>Fungi incertae sedis</taxon>
        <taxon>Zoopagomycota</taxon>
        <taxon>Kickxellomycotina</taxon>
        <taxon>Kickxellomycetes</taxon>
        <taxon>Kickxellales</taxon>
        <taxon>Kickxellaceae</taxon>
        <taxon>Mycoemilia</taxon>
    </lineage>
</organism>
<gene>
    <name evidence="9" type="primary">SARS2</name>
    <name evidence="9" type="ORF">H4219_005342</name>
</gene>
<proteinExistence type="predicted"/>
<evidence type="ECO:0000259" key="8">
    <source>
        <dbReference type="PROSITE" id="PS50862"/>
    </source>
</evidence>
<feature type="compositionally biased region" description="Basic and acidic residues" evidence="7">
    <location>
        <begin position="146"/>
        <end position="156"/>
    </location>
</feature>
<evidence type="ECO:0000256" key="1">
    <source>
        <dbReference type="ARBA" id="ARBA00012840"/>
    </source>
</evidence>
<dbReference type="InterPro" id="IPR042103">
    <property type="entry name" value="SerRS_1_N_sf"/>
</dbReference>
<dbReference type="EC" id="6.1.1.11" evidence="1"/>